<evidence type="ECO:0000259" key="11">
    <source>
        <dbReference type="Pfam" id="PF00441"/>
    </source>
</evidence>
<feature type="domain" description="Acyl-CoA dehydrogenase/oxidase N-terminal" evidence="13">
    <location>
        <begin position="12"/>
        <end position="122"/>
    </location>
</feature>
<evidence type="ECO:0000256" key="5">
    <source>
        <dbReference type="ARBA" id="ARBA00022827"/>
    </source>
</evidence>
<dbReference type="GO" id="GO:0005737">
    <property type="term" value="C:cytoplasm"/>
    <property type="evidence" value="ECO:0007669"/>
    <property type="project" value="TreeGrafter"/>
</dbReference>
<gene>
    <name evidence="14" type="ORF">BSQ44_04265</name>
</gene>
<dbReference type="PIRSF" id="PIRSF016578">
    <property type="entry name" value="HsaA"/>
    <property type="match status" value="1"/>
</dbReference>
<dbReference type="InterPro" id="IPR009075">
    <property type="entry name" value="AcylCo_DH/oxidase_C"/>
</dbReference>
<evidence type="ECO:0000259" key="12">
    <source>
        <dbReference type="Pfam" id="PF02770"/>
    </source>
</evidence>
<dbReference type="SUPFAM" id="SSF56645">
    <property type="entry name" value="Acyl-CoA dehydrogenase NM domain-like"/>
    <property type="match status" value="1"/>
</dbReference>
<dbReference type="KEGG" id="meso:BSQ44_04265"/>
<proteinExistence type="inferred from homology"/>
<comment type="pathway">
    <text evidence="2">Siderophore biosynthesis; mycobactin biosynthesis.</text>
</comment>
<dbReference type="PANTHER" id="PTHR48083:SF20">
    <property type="entry name" value="LONG-CHAIN SPECIFIC ACYL-COA DEHYDROGENASE, MITOCHONDRIAL"/>
    <property type="match status" value="1"/>
</dbReference>
<feature type="domain" description="Acyl-CoA oxidase/dehydrogenase middle" evidence="12">
    <location>
        <begin position="126"/>
        <end position="222"/>
    </location>
</feature>
<comment type="function">
    <text evidence="7">Catalyzes the dehydrogenation at the alpha-beta position of ACP-bound acyl chains. This results in the introduction of a double bond in the lipidic chain, which is further transferred to the epsilon-amino group of lysine residue in the mycobactin core by MbtK.</text>
</comment>
<evidence type="ECO:0000313" key="15">
    <source>
        <dbReference type="Proteomes" id="UP000182840"/>
    </source>
</evidence>
<dbReference type="Proteomes" id="UP000182840">
    <property type="component" value="Chromosome"/>
</dbReference>
<dbReference type="GO" id="GO:0003995">
    <property type="term" value="F:acyl-CoA dehydrogenase activity"/>
    <property type="evidence" value="ECO:0007669"/>
    <property type="project" value="TreeGrafter"/>
</dbReference>
<dbReference type="PANTHER" id="PTHR48083">
    <property type="entry name" value="MEDIUM-CHAIN SPECIFIC ACYL-COA DEHYDROGENASE, MITOCHONDRIAL-RELATED"/>
    <property type="match status" value="1"/>
</dbReference>
<dbReference type="InterPro" id="IPR050741">
    <property type="entry name" value="Acyl-CoA_dehydrogenase"/>
</dbReference>
<comment type="cofactor">
    <cofactor evidence="1 10">
        <name>FAD</name>
        <dbReference type="ChEBI" id="CHEBI:57692"/>
    </cofactor>
</comment>
<evidence type="ECO:0000256" key="1">
    <source>
        <dbReference type="ARBA" id="ARBA00001974"/>
    </source>
</evidence>
<dbReference type="GO" id="GO:0050660">
    <property type="term" value="F:flavin adenine dinucleotide binding"/>
    <property type="evidence" value="ECO:0007669"/>
    <property type="project" value="InterPro"/>
</dbReference>
<sequence>MGGIMSEAAWLTDDHRAFGATVRKFLDQDYEPHRDRWTQDRLVPHAFWEKAGALGVLGASIPVEYGGSGLPRTFDLVTYMEQGRIGDTGWGITVHGIVQHYVLAFATEEQKRAWLPKLTSGEWVGAIAMTEPGTGSDLQAVRTTAVRDGNGYRLNGRKTFISNAANADFVIVVAKTDPSKGAKGISLIALETRGADGFERGRKLDKIGMDRQDTMELGFDDVRVPRMSLMGEEEGRGFYQLMGQLPWERLTISVGALAAARCALDCTLDYVKNRKAFGQRLMDYQNTRFKLAEAKSEIEIFAAFVDRMVDELEAGTLTAERAAMGKWWGTEMQGRIVDACLQLHGGYGYMNEYRIAELYRDARVQRIYGGTNEIMRELIARSLDRD</sequence>
<name>A0A1L3SMQ8_9HYPH</name>
<keyword evidence="5 10" id="KW-0274">FAD</keyword>
<organism evidence="14 15">
    <name type="scientific">Aquibium oceanicum</name>
    <dbReference type="NCBI Taxonomy" id="1670800"/>
    <lineage>
        <taxon>Bacteria</taxon>
        <taxon>Pseudomonadati</taxon>
        <taxon>Pseudomonadota</taxon>
        <taxon>Alphaproteobacteria</taxon>
        <taxon>Hyphomicrobiales</taxon>
        <taxon>Phyllobacteriaceae</taxon>
        <taxon>Aquibium</taxon>
    </lineage>
</organism>
<keyword evidence="4 10" id="KW-0285">Flavoprotein</keyword>
<dbReference type="FunFam" id="2.40.110.10:FF:000002">
    <property type="entry name" value="Acyl-CoA dehydrogenase fadE12"/>
    <property type="match status" value="1"/>
</dbReference>
<keyword evidence="6 10" id="KW-0560">Oxidoreductase</keyword>
<dbReference type="STRING" id="1670800.BSQ44_04265"/>
<evidence type="ECO:0000256" key="3">
    <source>
        <dbReference type="ARBA" id="ARBA00009347"/>
    </source>
</evidence>
<dbReference type="Gene3D" id="2.40.110.10">
    <property type="entry name" value="Butyryl-CoA Dehydrogenase, subunit A, domain 2"/>
    <property type="match status" value="1"/>
</dbReference>
<accession>A0A1L3SMQ8</accession>
<reference evidence="15" key="1">
    <citation type="submission" date="2016-11" db="EMBL/GenBank/DDBJ databases">
        <title>Mesorhizobium oceanicum sp. nov., isolated from deep seawater in South China Sea.</title>
        <authorList>
            <person name="Fu G.-Y."/>
        </authorList>
    </citation>
    <scope>NUCLEOTIDE SEQUENCE [LARGE SCALE GENOMIC DNA]</scope>
    <source>
        <strain evidence="15">B7</strain>
    </source>
</reference>
<dbReference type="Gene3D" id="1.10.540.10">
    <property type="entry name" value="Acyl-CoA dehydrogenase/oxidase, N-terminal domain"/>
    <property type="match status" value="1"/>
</dbReference>
<dbReference type="InterPro" id="IPR036250">
    <property type="entry name" value="AcylCo_DH-like_C"/>
</dbReference>
<dbReference type="SUPFAM" id="SSF47203">
    <property type="entry name" value="Acyl-CoA dehydrogenase C-terminal domain-like"/>
    <property type="match status" value="1"/>
</dbReference>
<protein>
    <recommendedName>
        <fullName evidence="8">Acyl-[acyl-carrier-protein] dehydrogenase MbtN</fullName>
    </recommendedName>
    <alternativeName>
        <fullName evidence="9">Mycobactin synthase protein N</fullName>
    </alternativeName>
</protein>
<keyword evidence="15" id="KW-1185">Reference proteome</keyword>
<evidence type="ECO:0000256" key="4">
    <source>
        <dbReference type="ARBA" id="ARBA00022630"/>
    </source>
</evidence>
<evidence type="ECO:0000256" key="7">
    <source>
        <dbReference type="ARBA" id="ARBA00037085"/>
    </source>
</evidence>
<dbReference type="FunFam" id="1.20.140.10:FF:000001">
    <property type="entry name" value="Acyl-CoA dehydrogenase"/>
    <property type="match status" value="1"/>
</dbReference>
<dbReference type="Gene3D" id="1.20.140.10">
    <property type="entry name" value="Butyryl-CoA Dehydrogenase, subunit A, domain 3"/>
    <property type="match status" value="1"/>
</dbReference>
<feature type="domain" description="Acyl-CoA dehydrogenase/oxidase C-terminal" evidence="11">
    <location>
        <begin position="235"/>
        <end position="383"/>
    </location>
</feature>
<dbReference type="InterPro" id="IPR046373">
    <property type="entry name" value="Acyl-CoA_Oxase/DH_mid-dom_sf"/>
</dbReference>
<dbReference type="InterPro" id="IPR013786">
    <property type="entry name" value="AcylCoA_DH/ox_N"/>
</dbReference>
<evidence type="ECO:0000256" key="10">
    <source>
        <dbReference type="RuleBase" id="RU362125"/>
    </source>
</evidence>
<evidence type="ECO:0000256" key="2">
    <source>
        <dbReference type="ARBA" id="ARBA00005102"/>
    </source>
</evidence>
<evidence type="ECO:0000256" key="8">
    <source>
        <dbReference type="ARBA" id="ARBA00040394"/>
    </source>
</evidence>
<dbReference type="OrthoDB" id="9775090at2"/>
<dbReference type="GO" id="GO:0033539">
    <property type="term" value="P:fatty acid beta-oxidation using acyl-CoA dehydrogenase"/>
    <property type="evidence" value="ECO:0007669"/>
    <property type="project" value="TreeGrafter"/>
</dbReference>
<dbReference type="Pfam" id="PF02771">
    <property type="entry name" value="Acyl-CoA_dh_N"/>
    <property type="match status" value="1"/>
</dbReference>
<dbReference type="Pfam" id="PF00441">
    <property type="entry name" value="Acyl-CoA_dh_1"/>
    <property type="match status" value="1"/>
</dbReference>
<dbReference type="InterPro" id="IPR006091">
    <property type="entry name" value="Acyl-CoA_Oxase/DH_mid-dom"/>
</dbReference>
<dbReference type="EMBL" id="CP018171">
    <property type="protein sequence ID" value="APH70688.1"/>
    <property type="molecule type" value="Genomic_DNA"/>
</dbReference>
<dbReference type="AlphaFoldDB" id="A0A1L3SMQ8"/>
<comment type="similarity">
    <text evidence="3 10">Belongs to the acyl-CoA dehydrogenase family.</text>
</comment>
<evidence type="ECO:0000256" key="6">
    <source>
        <dbReference type="ARBA" id="ARBA00023002"/>
    </source>
</evidence>
<evidence type="ECO:0000259" key="13">
    <source>
        <dbReference type="Pfam" id="PF02771"/>
    </source>
</evidence>
<dbReference type="InterPro" id="IPR009100">
    <property type="entry name" value="AcylCoA_DH/oxidase_NM_dom_sf"/>
</dbReference>
<dbReference type="Pfam" id="PF02770">
    <property type="entry name" value="Acyl-CoA_dh_M"/>
    <property type="match status" value="1"/>
</dbReference>
<dbReference type="InterPro" id="IPR037069">
    <property type="entry name" value="AcylCoA_DH/ox_N_sf"/>
</dbReference>
<evidence type="ECO:0000256" key="9">
    <source>
        <dbReference type="ARBA" id="ARBA00042660"/>
    </source>
</evidence>
<evidence type="ECO:0000313" key="14">
    <source>
        <dbReference type="EMBL" id="APH70688.1"/>
    </source>
</evidence>